<evidence type="ECO:0000313" key="10">
    <source>
        <dbReference type="Proteomes" id="UP000481861"/>
    </source>
</evidence>
<comment type="caution">
    <text evidence="9">The sequence shown here is derived from an EMBL/GenBank/DDBJ whole genome shotgun (WGS) entry which is preliminary data.</text>
</comment>
<sequence>MATSNLTSELPPLPAYTLRPLPPLISGLADCYVQMALPVIGYWTVSLIFHVIDVYDLFPKQRLHTPAEVLKRNHVSRWEVFRDVVVQQLVQTAVMLCMAYLDEVPMHGKADYDVAWYAQKLRLAQRAIPYLLATVGLDSSALAASMSASQPMFAGAVSGGRYPGLLQQATIEGEQTLVPAFAPWELAVARVLYYYAIPAVQFFLGFIVLDIWEYFWHRAMHMNKWLYVNIHSRHHRLYVPYAYGSLYNHPVEGFILDTLGTGVGYLILGMTMRQSFFYFTFCTIKTVDDHSGYHFAWDPLQFIFPNNAAYHDIHHQSWGIKTNFSQPFFTFWDRVGGTMYMGDVAERYERARRTAQQKLEQEQDNNTVAESAKNTMASVPELDATARSQPISAPRSSRKKASSISQSSAGNLKGLTNKVNESLHGRRASVLGMDSSH</sequence>
<keyword evidence="4 7" id="KW-0472">Membrane</keyword>
<feature type="transmembrane region" description="Helical" evidence="7">
    <location>
        <begin position="192"/>
        <end position="215"/>
    </location>
</feature>
<feature type="region of interest" description="Disordered" evidence="6">
    <location>
        <begin position="375"/>
        <end position="437"/>
    </location>
</feature>
<evidence type="ECO:0000259" key="8">
    <source>
        <dbReference type="Pfam" id="PF04116"/>
    </source>
</evidence>
<dbReference type="GO" id="GO:0008610">
    <property type="term" value="P:lipid biosynthetic process"/>
    <property type="evidence" value="ECO:0007669"/>
    <property type="project" value="InterPro"/>
</dbReference>
<evidence type="ECO:0000256" key="1">
    <source>
        <dbReference type="ARBA" id="ARBA00004370"/>
    </source>
</evidence>
<comment type="subcellular location">
    <subcellularLocation>
        <location evidence="1">Membrane</location>
    </subcellularLocation>
</comment>
<dbReference type="GO" id="GO:0016491">
    <property type="term" value="F:oxidoreductase activity"/>
    <property type="evidence" value="ECO:0007669"/>
    <property type="project" value="InterPro"/>
</dbReference>
<evidence type="ECO:0000256" key="4">
    <source>
        <dbReference type="ARBA" id="ARBA00023136"/>
    </source>
</evidence>
<keyword evidence="2 7" id="KW-0812">Transmembrane</keyword>
<name>A0A7C8MDN4_9PLEO</name>
<dbReference type="InterPro" id="IPR050307">
    <property type="entry name" value="Sterol_Desaturase_Related"/>
</dbReference>
<evidence type="ECO:0000256" key="6">
    <source>
        <dbReference type="SAM" id="MobiDB-lite"/>
    </source>
</evidence>
<evidence type="ECO:0000256" key="5">
    <source>
        <dbReference type="SAM" id="Coils"/>
    </source>
</evidence>
<dbReference type="Pfam" id="PF04116">
    <property type="entry name" value="FA_hydroxylase"/>
    <property type="match status" value="1"/>
</dbReference>
<feature type="domain" description="Fatty acid hydroxylase" evidence="8">
    <location>
        <begin position="202"/>
        <end position="338"/>
    </location>
</feature>
<accession>A0A7C8MDN4</accession>
<dbReference type="GO" id="GO:0005506">
    <property type="term" value="F:iron ion binding"/>
    <property type="evidence" value="ECO:0007669"/>
    <property type="project" value="InterPro"/>
</dbReference>
<keyword evidence="5" id="KW-0175">Coiled coil</keyword>
<dbReference type="AlphaFoldDB" id="A0A7C8MDN4"/>
<reference evidence="9 10" key="1">
    <citation type="submission" date="2020-01" db="EMBL/GenBank/DDBJ databases">
        <authorList>
            <consortium name="DOE Joint Genome Institute"/>
            <person name="Haridas S."/>
            <person name="Albert R."/>
            <person name="Binder M."/>
            <person name="Bloem J."/>
            <person name="Labutti K."/>
            <person name="Salamov A."/>
            <person name="Andreopoulos B."/>
            <person name="Baker S.E."/>
            <person name="Barry K."/>
            <person name="Bills G."/>
            <person name="Bluhm B.H."/>
            <person name="Cannon C."/>
            <person name="Castanera R."/>
            <person name="Culley D.E."/>
            <person name="Daum C."/>
            <person name="Ezra D."/>
            <person name="Gonzalez J.B."/>
            <person name="Henrissat B."/>
            <person name="Kuo A."/>
            <person name="Liang C."/>
            <person name="Lipzen A."/>
            <person name="Lutzoni F."/>
            <person name="Magnuson J."/>
            <person name="Mondo S."/>
            <person name="Nolan M."/>
            <person name="Ohm R."/>
            <person name="Pangilinan J."/>
            <person name="Park H.-J.H."/>
            <person name="Ramirez L."/>
            <person name="Alfaro M."/>
            <person name="Sun H."/>
            <person name="Tritt A."/>
            <person name="Yoshinaga Y."/>
            <person name="Zwiers L.-H.L."/>
            <person name="Turgeon B.G."/>
            <person name="Goodwin S.B."/>
            <person name="Spatafora J.W."/>
            <person name="Crous P.W."/>
            <person name="Grigoriev I.V."/>
        </authorList>
    </citation>
    <scope>NUCLEOTIDE SEQUENCE [LARGE SCALE GENOMIC DNA]</scope>
    <source>
        <strain evidence="9 10">CBS 611.86</strain>
    </source>
</reference>
<evidence type="ECO:0000313" key="9">
    <source>
        <dbReference type="EMBL" id="KAF2874095.1"/>
    </source>
</evidence>
<gene>
    <name evidence="9" type="ORF">BDV95DRAFT_487625</name>
</gene>
<dbReference type="EMBL" id="JAADJZ010000006">
    <property type="protein sequence ID" value="KAF2874095.1"/>
    <property type="molecule type" value="Genomic_DNA"/>
</dbReference>
<feature type="transmembrane region" description="Helical" evidence="7">
    <location>
        <begin position="32"/>
        <end position="52"/>
    </location>
</feature>
<dbReference type="InterPro" id="IPR006694">
    <property type="entry name" value="Fatty_acid_hydroxylase"/>
</dbReference>
<dbReference type="GO" id="GO:0016020">
    <property type="term" value="C:membrane"/>
    <property type="evidence" value="ECO:0007669"/>
    <property type="project" value="UniProtKB-SubCell"/>
</dbReference>
<keyword evidence="3 7" id="KW-1133">Transmembrane helix</keyword>
<evidence type="ECO:0000256" key="2">
    <source>
        <dbReference type="ARBA" id="ARBA00022692"/>
    </source>
</evidence>
<protein>
    <submittedName>
        <fullName evidence="9">Fatty acid hydroxylase superfamily-domain-containing protein</fullName>
    </submittedName>
</protein>
<dbReference type="OrthoDB" id="408954at2759"/>
<organism evidence="9 10">
    <name type="scientific">Massariosphaeria phaeospora</name>
    <dbReference type="NCBI Taxonomy" id="100035"/>
    <lineage>
        <taxon>Eukaryota</taxon>
        <taxon>Fungi</taxon>
        <taxon>Dikarya</taxon>
        <taxon>Ascomycota</taxon>
        <taxon>Pezizomycotina</taxon>
        <taxon>Dothideomycetes</taxon>
        <taxon>Pleosporomycetidae</taxon>
        <taxon>Pleosporales</taxon>
        <taxon>Pleosporales incertae sedis</taxon>
        <taxon>Massariosphaeria</taxon>
    </lineage>
</organism>
<dbReference type="Proteomes" id="UP000481861">
    <property type="component" value="Unassembled WGS sequence"/>
</dbReference>
<dbReference type="PANTHER" id="PTHR11863">
    <property type="entry name" value="STEROL DESATURASE"/>
    <property type="match status" value="1"/>
</dbReference>
<feature type="coiled-coil region" evidence="5">
    <location>
        <begin position="345"/>
        <end position="372"/>
    </location>
</feature>
<keyword evidence="10" id="KW-1185">Reference proteome</keyword>
<proteinExistence type="predicted"/>
<evidence type="ECO:0000256" key="3">
    <source>
        <dbReference type="ARBA" id="ARBA00022989"/>
    </source>
</evidence>
<evidence type="ECO:0000256" key="7">
    <source>
        <dbReference type="SAM" id="Phobius"/>
    </source>
</evidence>